<dbReference type="PRINTS" id="PR00411">
    <property type="entry name" value="PNDRDTASEI"/>
</dbReference>
<feature type="domain" description="SoxA A3" evidence="3">
    <location>
        <begin position="398"/>
        <end position="466"/>
    </location>
</feature>
<dbReference type="PANTHER" id="PTHR42949:SF3">
    <property type="entry name" value="ANAEROBIC GLYCEROL-3-PHOSPHATE DEHYDROGENASE SUBUNIT B"/>
    <property type="match status" value="1"/>
</dbReference>
<dbReference type="Proteomes" id="UP000646365">
    <property type="component" value="Unassembled WGS sequence"/>
</dbReference>
<evidence type="ECO:0000313" key="5">
    <source>
        <dbReference type="Proteomes" id="UP000646365"/>
    </source>
</evidence>
<dbReference type="InterPro" id="IPR017224">
    <property type="entry name" value="Opine_Oxase_asu/HCN_bsu"/>
</dbReference>
<dbReference type="SUPFAM" id="SSF51905">
    <property type="entry name" value="FAD/NAD(P)-binding domain"/>
    <property type="match status" value="1"/>
</dbReference>
<reference evidence="4" key="1">
    <citation type="journal article" date="2014" name="Int. J. Syst. Evol. Microbiol.">
        <title>Complete genome sequence of Corynebacterium casei LMG S-19264T (=DSM 44701T), isolated from a smear-ripened cheese.</title>
        <authorList>
            <consortium name="US DOE Joint Genome Institute (JGI-PGF)"/>
            <person name="Walter F."/>
            <person name="Albersmeier A."/>
            <person name="Kalinowski J."/>
            <person name="Ruckert C."/>
        </authorList>
    </citation>
    <scope>NUCLEOTIDE SEQUENCE</scope>
    <source>
        <strain evidence="4">CGMCC 1.15725</strain>
    </source>
</reference>
<evidence type="ECO:0000313" key="4">
    <source>
        <dbReference type="EMBL" id="GGF47211.1"/>
    </source>
</evidence>
<feature type="domain" description="FAD/NAD(P)-binding" evidence="2">
    <location>
        <begin position="5"/>
        <end position="324"/>
    </location>
</feature>
<dbReference type="EMBL" id="BMJQ01000025">
    <property type="protein sequence ID" value="GGF47211.1"/>
    <property type="molecule type" value="Genomic_DNA"/>
</dbReference>
<keyword evidence="1" id="KW-0560">Oxidoreductase</keyword>
<dbReference type="RefSeq" id="WP_189052081.1">
    <property type="nucleotide sequence ID" value="NZ_BMJQ01000025.1"/>
</dbReference>
<dbReference type="AlphaFoldDB" id="A0A8J2Z1U4"/>
<dbReference type="Pfam" id="PF17806">
    <property type="entry name" value="SO_alpha_A3"/>
    <property type="match status" value="1"/>
</dbReference>
<reference evidence="4" key="2">
    <citation type="submission" date="2020-09" db="EMBL/GenBank/DDBJ databases">
        <authorList>
            <person name="Sun Q."/>
            <person name="Zhou Y."/>
        </authorList>
    </citation>
    <scope>NUCLEOTIDE SEQUENCE</scope>
    <source>
        <strain evidence="4">CGMCC 1.15725</strain>
    </source>
</reference>
<dbReference type="InterPro" id="IPR051691">
    <property type="entry name" value="Metab_Enz_Cyan_OpOx_G3PDH"/>
</dbReference>
<dbReference type="InterPro" id="IPR023753">
    <property type="entry name" value="FAD/NAD-binding_dom"/>
</dbReference>
<keyword evidence="5" id="KW-1185">Reference proteome</keyword>
<evidence type="ECO:0000256" key="1">
    <source>
        <dbReference type="ARBA" id="ARBA00023002"/>
    </source>
</evidence>
<evidence type="ECO:0000259" key="2">
    <source>
        <dbReference type="Pfam" id="PF07992"/>
    </source>
</evidence>
<organism evidence="4 5">
    <name type="scientific">Aliidongia dinghuensis</name>
    <dbReference type="NCBI Taxonomy" id="1867774"/>
    <lineage>
        <taxon>Bacteria</taxon>
        <taxon>Pseudomonadati</taxon>
        <taxon>Pseudomonadota</taxon>
        <taxon>Alphaproteobacteria</taxon>
        <taxon>Rhodospirillales</taxon>
        <taxon>Dongiaceae</taxon>
        <taxon>Aliidongia</taxon>
    </lineage>
</organism>
<protein>
    <submittedName>
        <fullName evidence="4">(2Fe-2S)-binding protein</fullName>
    </submittedName>
</protein>
<gene>
    <name evidence="4" type="ORF">GCM10011611_62020</name>
</gene>
<dbReference type="PRINTS" id="PR00368">
    <property type="entry name" value="FADPNR"/>
</dbReference>
<dbReference type="PIRSF" id="PIRSF037495">
    <property type="entry name" value="Opine_OX_OoxA/HcnB"/>
    <property type="match status" value="1"/>
</dbReference>
<evidence type="ECO:0000259" key="3">
    <source>
        <dbReference type="Pfam" id="PF17806"/>
    </source>
</evidence>
<dbReference type="Pfam" id="PF07992">
    <property type="entry name" value="Pyr_redox_2"/>
    <property type="match status" value="1"/>
</dbReference>
<dbReference type="InterPro" id="IPR041117">
    <property type="entry name" value="SoxA_A3"/>
</dbReference>
<sequence>MSAVDLLVVGAGPAGMGAAIAARRHGLDVLVVDDQPAPGGQIWRAVETVAATSRGRRLGTAYQAGAKRAEAFRSCGATYEPGSQLWQVEPGQVEPGQIEGGFRAFLSREGRARSVRAKAVILATGAQERPVPFPGWTLPGVLTVGAAQILLKTADEVPEKPVWIAGSGPLPLLYMTQLLAAGGTIAGFLDTTPSGRLKAALPHLPGALAGLGKLAKGLGWTLALKRAGVPVIRHVTELAAAGEGRLQTLSYRTEDGSEGTVPAEVLLVHEGVVPSIHAALALGCAVEWRADQQCYAPKVDAWGEGSLAGVFVAGDGAGIGGAEAAELRGQLAGLKVAAKLGALSEAALAAEAQPLSRSLARELAPRPFLDALFAPRPQVFAPADETIVCRCEEIMAGDIRARAMVGRPGPNQLKAFTRAGMGPCQGRQCGYTIMHLLAAAQGRPVAELGFYRVRPPLKPVTLGELASLDETEAAS</sequence>
<proteinExistence type="predicted"/>
<dbReference type="Gene3D" id="1.10.10.1100">
    <property type="entry name" value="BFD-like [2Fe-2S]-binding domain"/>
    <property type="match status" value="1"/>
</dbReference>
<dbReference type="InterPro" id="IPR041854">
    <property type="entry name" value="BFD-like_2Fe2S-bd_dom_sf"/>
</dbReference>
<dbReference type="CDD" id="cd19946">
    <property type="entry name" value="GlpA-like_Fer2_BFD-like"/>
    <property type="match status" value="1"/>
</dbReference>
<accession>A0A8J2Z1U4</accession>
<dbReference type="PANTHER" id="PTHR42949">
    <property type="entry name" value="ANAEROBIC GLYCEROL-3-PHOSPHATE DEHYDROGENASE SUBUNIT B"/>
    <property type="match status" value="1"/>
</dbReference>
<comment type="caution">
    <text evidence="4">The sequence shown here is derived from an EMBL/GenBank/DDBJ whole genome shotgun (WGS) entry which is preliminary data.</text>
</comment>
<dbReference type="GO" id="GO:0016491">
    <property type="term" value="F:oxidoreductase activity"/>
    <property type="evidence" value="ECO:0007669"/>
    <property type="project" value="UniProtKB-KW"/>
</dbReference>
<dbReference type="InterPro" id="IPR036188">
    <property type="entry name" value="FAD/NAD-bd_sf"/>
</dbReference>
<name>A0A8J2Z1U4_9PROT</name>
<dbReference type="Gene3D" id="3.50.50.60">
    <property type="entry name" value="FAD/NAD(P)-binding domain"/>
    <property type="match status" value="1"/>
</dbReference>